<dbReference type="SMART" id="SM00326">
    <property type="entry name" value="SH3"/>
    <property type="match status" value="2"/>
</dbReference>
<dbReference type="GeneID" id="73471716"/>
<dbReference type="EMBL" id="JAGSYN010000217">
    <property type="protein sequence ID" value="KAG7661547.1"/>
    <property type="molecule type" value="Genomic_DNA"/>
</dbReference>
<accession>A0A8J5UJ57</accession>
<sequence length="618" mass="69239">MSAEDLSIGNELRDSYKITSKWIANGTNWLSDIDEFYRERSNIEREYATKLTLLCKKHFDKKSKISASLSVGDEPQITPGSLECASLVLWSDLLTQTEAIANERMNLGGEFSTKICNNLVGLKAKCERISRQVEQINEYLTQEKKNVEDEVLKAKKHYDTLCQATETAREKTERSESGKYQERLDKKTVEMNIGKNEYLIKLNVANRLKDKYYYQDVPEILDYFQELNENRVGILNKLLKNASIIERNSNDKIKEKLHSIDETIDQNNPKLDVAMFIKHNSLDWKEPPDFYFIPSSIWHDDESLVTKEPELTVLKKRLNVASGEYATYEQSCLDIKQKLEESTAARKEAEKNLTLKFDGGLQASLSILQKFMKEDTIRVRNEVEIEVIQNFAGDKDLTYIAPIERKKSKFGFLKRKSTKESITPSSDVASSDSHSLHTVKTNNTASLAHTGIFNLRRNKTSSSTKTSGSGSGKPTAKALYAYAAGGNDETSISAGDELTVVEEDTNGSGWTMVNGPNGPGLVPTAYIQISAPVPHTPPSGDTPAQKKKGPMVMPRRGAKKIQYVEALYDYTADGDDELSIRAGDRIVLVQDDTDGSGWTEGELNGAKGLFPTSYVRKV</sequence>
<name>A0A8J5UJ57_9ASCO</name>
<dbReference type="CDD" id="cd11778">
    <property type="entry name" value="SH3_Bzz1_2"/>
    <property type="match status" value="1"/>
</dbReference>
<evidence type="ECO:0000256" key="7">
    <source>
        <dbReference type="PROSITE-ProRule" id="PRU01077"/>
    </source>
</evidence>
<keyword evidence="13" id="KW-1185">Reference proteome</keyword>
<keyword evidence="2 7" id="KW-0175">Coiled coil</keyword>
<dbReference type="InterPro" id="IPR001060">
    <property type="entry name" value="FCH_dom"/>
</dbReference>
<evidence type="ECO:0000256" key="9">
    <source>
        <dbReference type="SAM" id="MobiDB-lite"/>
    </source>
</evidence>
<dbReference type="CDD" id="cd11912">
    <property type="entry name" value="SH3_Bzz1_1"/>
    <property type="match status" value="1"/>
</dbReference>
<feature type="domain" description="SH3" evidence="10">
    <location>
        <begin position="559"/>
        <end position="618"/>
    </location>
</feature>
<evidence type="ECO:0000256" key="5">
    <source>
        <dbReference type="ARBA" id="ARBA00074946"/>
    </source>
</evidence>
<evidence type="ECO:0000259" key="10">
    <source>
        <dbReference type="PROSITE" id="PS50002"/>
    </source>
</evidence>
<dbReference type="SMART" id="SM00055">
    <property type="entry name" value="FCH"/>
    <property type="match status" value="1"/>
</dbReference>
<dbReference type="FunFam" id="1.20.1270.60:FF:000060">
    <property type="entry name" value="Actin polymerization protein Bzz1"/>
    <property type="match status" value="1"/>
</dbReference>
<proteinExistence type="inferred from homology"/>
<feature type="domain" description="SH3" evidence="10">
    <location>
        <begin position="471"/>
        <end position="532"/>
    </location>
</feature>
<feature type="compositionally biased region" description="Low complexity" evidence="9">
    <location>
        <begin position="421"/>
        <end position="433"/>
    </location>
</feature>
<dbReference type="Pfam" id="PF14604">
    <property type="entry name" value="SH3_9"/>
    <property type="match status" value="1"/>
</dbReference>
<feature type="region of interest" description="Disordered" evidence="9">
    <location>
        <begin position="535"/>
        <end position="554"/>
    </location>
</feature>
<dbReference type="InterPro" id="IPR001452">
    <property type="entry name" value="SH3_domain"/>
</dbReference>
<dbReference type="InterPro" id="IPR031160">
    <property type="entry name" value="F_BAR_dom"/>
</dbReference>
<dbReference type="PROSITE" id="PS51741">
    <property type="entry name" value="F_BAR"/>
    <property type="match status" value="1"/>
</dbReference>
<dbReference type="GO" id="GO:0045010">
    <property type="term" value="P:actin nucleation"/>
    <property type="evidence" value="ECO:0007669"/>
    <property type="project" value="UniProtKB-ARBA"/>
</dbReference>
<dbReference type="PROSITE" id="PS50002">
    <property type="entry name" value="SH3"/>
    <property type="match status" value="2"/>
</dbReference>
<dbReference type="Pfam" id="PF00018">
    <property type="entry name" value="SH3_1"/>
    <property type="match status" value="1"/>
</dbReference>
<dbReference type="InterPro" id="IPR035459">
    <property type="entry name" value="Bzz1_SH3_1"/>
</dbReference>
<evidence type="ECO:0000313" key="12">
    <source>
        <dbReference type="EMBL" id="KAG7661547.1"/>
    </source>
</evidence>
<comment type="function">
    <text evidence="3">Plays a role in endocytosis and trafficking to the vacuole. Functions with type I myosins to restore polarity of the actin cytoskeleton after NaCl stress.</text>
</comment>
<evidence type="ECO:0000256" key="6">
    <source>
        <dbReference type="PROSITE-ProRule" id="PRU00192"/>
    </source>
</evidence>
<dbReference type="GO" id="GO:0030833">
    <property type="term" value="P:regulation of actin filament polymerization"/>
    <property type="evidence" value="ECO:0007669"/>
    <property type="project" value="TreeGrafter"/>
</dbReference>
<reference evidence="12 13" key="1">
    <citation type="journal article" date="2021" name="DNA Res.">
        <title>Genome analysis of Candida subhashii reveals its hybrid nature and dual mitochondrial genome conformations.</title>
        <authorList>
            <person name="Mixao V."/>
            <person name="Hegedusova E."/>
            <person name="Saus E."/>
            <person name="Pryszcz L.P."/>
            <person name="Cillingova A."/>
            <person name="Nosek J."/>
            <person name="Gabaldon T."/>
        </authorList>
    </citation>
    <scope>NUCLEOTIDE SEQUENCE [LARGE SCALE GENOMIC DNA]</scope>
    <source>
        <strain evidence="12 13">CBS 10753</strain>
    </source>
</reference>
<protein>
    <recommendedName>
        <fullName evidence="5">Protein BZZ1</fullName>
    </recommendedName>
</protein>
<organism evidence="12 13">
    <name type="scientific">[Candida] subhashii</name>
    <dbReference type="NCBI Taxonomy" id="561895"/>
    <lineage>
        <taxon>Eukaryota</taxon>
        <taxon>Fungi</taxon>
        <taxon>Dikarya</taxon>
        <taxon>Ascomycota</taxon>
        <taxon>Saccharomycotina</taxon>
        <taxon>Pichiomycetes</taxon>
        <taxon>Debaryomycetaceae</taxon>
        <taxon>Spathaspora</taxon>
    </lineage>
</organism>
<dbReference type="AlphaFoldDB" id="A0A8J5UJ57"/>
<comment type="similarity">
    <text evidence="4">Belongs to the BZZ1 family.</text>
</comment>
<comment type="caution">
    <text evidence="12">The sequence shown here is derived from an EMBL/GenBank/DDBJ whole genome shotgun (WGS) entry which is preliminary data.</text>
</comment>
<feature type="region of interest" description="Disordered" evidence="9">
    <location>
        <begin position="421"/>
        <end position="474"/>
    </location>
</feature>
<feature type="coiled-coil region" evidence="8">
    <location>
        <begin position="130"/>
        <end position="157"/>
    </location>
</feature>
<evidence type="ECO:0000256" key="1">
    <source>
        <dbReference type="ARBA" id="ARBA00022443"/>
    </source>
</evidence>
<evidence type="ECO:0000256" key="3">
    <source>
        <dbReference type="ARBA" id="ARBA00054085"/>
    </source>
</evidence>
<dbReference type="RefSeq" id="XP_049261780.1">
    <property type="nucleotide sequence ID" value="XM_049408925.1"/>
</dbReference>
<dbReference type="FunFam" id="2.30.30.40:FF:000271">
    <property type="entry name" value="Protein BZZ1"/>
    <property type="match status" value="1"/>
</dbReference>
<evidence type="ECO:0000313" key="13">
    <source>
        <dbReference type="Proteomes" id="UP000694255"/>
    </source>
</evidence>
<evidence type="ECO:0000256" key="8">
    <source>
        <dbReference type="SAM" id="Coils"/>
    </source>
</evidence>
<dbReference type="PANTHER" id="PTHR15735:SF21">
    <property type="entry name" value="PROTEIN NERVOUS WRECK"/>
    <property type="match status" value="1"/>
</dbReference>
<feature type="domain" description="F-BAR" evidence="11">
    <location>
        <begin position="6"/>
        <end position="272"/>
    </location>
</feature>
<gene>
    <name evidence="12" type="ORF">J8A68_004916</name>
</gene>
<evidence type="ECO:0000259" key="11">
    <source>
        <dbReference type="PROSITE" id="PS51741"/>
    </source>
</evidence>
<dbReference type="Pfam" id="PF00611">
    <property type="entry name" value="FCH"/>
    <property type="match status" value="1"/>
</dbReference>
<dbReference type="OrthoDB" id="8783038at2759"/>
<feature type="compositionally biased region" description="Polar residues" evidence="9">
    <location>
        <begin position="436"/>
        <end position="447"/>
    </location>
</feature>
<dbReference type="Proteomes" id="UP000694255">
    <property type="component" value="Unassembled WGS sequence"/>
</dbReference>
<evidence type="ECO:0000256" key="4">
    <source>
        <dbReference type="ARBA" id="ARBA00061387"/>
    </source>
</evidence>
<dbReference type="PANTHER" id="PTHR15735">
    <property type="entry name" value="FCH AND DOUBLE SH3 DOMAINS PROTEIN"/>
    <property type="match status" value="1"/>
</dbReference>
<dbReference type="GO" id="GO:0030864">
    <property type="term" value="C:cortical actin cytoskeleton"/>
    <property type="evidence" value="ECO:0007669"/>
    <property type="project" value="UniProtKB-ARBA"/>
</dbReference>
<evidence type="ECO:0000256" key="2">
    <source>
        <dbReference type="ARBA" id="ARBA00023054"/>
    </source>
</evidence>
<keyword evidence="1 6" id="KW-0728">SH3 domain</keyword>